<evidence type="ECO:0000256" key="5">
    <source>
        <dbReference type="ARBA" id="ARBA00022906"/>
    </source>
</evidence>
<sequence>MRLAVLLSVFLGASAAVAEVPRVVTDIAPIHSLAAQVMAGVGEPDLIIQPGVSPHSYAMRPSEASALAKADLVIWMGEGLTPWLAGAIDTLAPDARKIALLESDKTQQMPRREGVEFGHEAHDEHDAHNHADGVDPHAWLSPGNAREWLFLIAAELSAMDPEHAGIYQANAESGAERLEQVVQSISKELEPVRGVPFVVLHDAYQYFENSFDIPAAAAISLSDATSPGPARLADLRALVKDKAINCVLSEPQFDTKLTGAILAAGYKTGELDPMGARLVRGAGLYPAMLQALAKGFASCAR</sequence>
<feature type="chain" id="PRO_5012124920" description="High-affinity zinc uptake system protein ZnuA" evidence="6">
    <location>
        <begin position="19"/>
        <end position="301"/>
    </location>
</feature>
<protein>
    <recommendedName>
        <fullName evidence="2">High-affinity zinc uptake system protein ZnuA</fullName>
    </recommendedName>
</protein>
<dbReference type="RefSeq" id="WP_085892199.1">
    <property type="nucleotide sequence ID" value="NZ_FWFL01000004.1"/>
</dbReference>
<keyword evidence="3" id="KW-0813">Transport</keyword>
<evidence type="ECO:0000256" key="3">
    <source>
        <dbReference type="ARBA" id="ARBA00022448"/>
    </source>
</evidence>
<evidence type="ECO:0000313" key="8">
    <source>
        <dbReference type="Proteomes" id="UP000193827"/>
    </source>
</evidence>
<evidence type="ECO:0000256" key="2">
    <source>
        <dbReference type="ARBA" id="ARBA00015915"/>
    </source>
</evidence>
<keyword evidence="5" id="KW-0862">Zinc</keyword>
<name>A0A1Y5SHK1_9RHOB</name>
<proteinExistence type="inferred from homology"/>
<gene>
    <name evidence="7" type="primary">znuA</name>
    <name evidence="7" type="ORF">PEL8287_01987</name>
</gene>
<evidence type="ECO:0000256" key="1">
    <source>
        <dbReference type="ARBA" id="ARBA00011028"/>
    </source>
</evidence>
<feature type="signal peptide" evidence="6">
    <location>
        <begin position="1"/>
        <end position="18"/>
    </location>
</feature>
<dbReference type="OrthoDB" id="7346865at2"/>
<organism evidence="7 8">
    <name type="scientific">Roseovarius litorisediminis</name>
    <dbReference type="NCBI Taxonomy" id="1312363"/>
    <lineage>
        <taxon>Bacteria</taxon>
        <taxon>Pseudomonadati</taxon>
        <taxon>Pseudomonadota</taxon>
        <taxon>Alphaproteobacteria</taxon>
        <taxon>Rhodobacterales</taxon>
        <taxon>Roseobacteraceae</taxon>
        <taxon>Roseovarius</taxon>
    </lineage>
</organism>
<evidence type="ECO:0000256" key="4">
    <source>
        <dbReference type="ARBA" id="ARBA00022729"/>
    </source>
</evidence>
<dbReference type="InterPro" id="IPR006127">
    <property type="entry name" value="ZnuA-like"/>
</dbReference>
<keyword evidence="8" id="KW-1185">Reference proteome</keyword>
<dbReference type="SUPFAM" id="SSF53807">
    <property type="entry name" value="Helical backbone' metal receptor"/>
    <property type="match status" value="1"/>
</dbReference>
<dbReference type="InterPro" id="IPR050492">
    <property type="entry name" value="Bact_metal-bind_prot9"/>
</dbReference>
<accession>A0A1Y5SHK1</accession>
<dbReference type="Pfam" id="PF01297">
    <property type="entry name" value="ZnuA"/>
    <property type="match status" value="1"/>
</dbReference>
<dbReference type="PANTHER" id="PTHR42953">
    <property type="entry name" value="HIGH-AFFINITY ZINC UPTAKE SYSTEM PROTEIN ZNUA-RELATED"/>
    <property type="match status" value="1"/>
</dbReference>
<keyword evidence="5" id="KW-0864">Zinc transport</keyword>
<dbReference type="AlphaFoldDB" id="A0A1Y5SHK1"/>
<evidence type="ECO:0000256" key="6">
    <source>
        <dbReference type="SAM" id="SignalP"/>
    </source>
</evidence>
<evidence type="ECO:0000313" key="7">
    <source>
        <dbReference type="EMBL" id="SLN40287.1"/>
    </source>
</evidence>
<dbReference type="PANTHER" id="PTHR42953:SF3">
    <property type="entry name" value="HIGH-AFFINITY ZINC UPTAKE SYSTEM PROTEIN ZNUA"/>
    <property type="match status" value="1"/>
</dbReference>
<dbReference type="Gene3D" id="3.40.50.1980">
    <property type="entry name" value="Nitrogenase molybdenum iron protein domain"/>
    <property type="match status" value="2"/>
</dbReference>
<keyword evidence="5" id="KW-0406">Ion transport</keyword>
<dbReference type="GO" id="GO:0006829">
    <property type="term" value="P:zinc ion transport"/>
    <property type="evidence" value="ECO:0007669"/>
    <property type="project" value="UniProtKB-KW"/>
</dbReference>
<dbReference type="Proteomes" id="UP000193827">
    <property type="component" value="Unassembled WGS sequence"/>
</dbReference>
<dbReference type="GO" id="GO:0046872">
    <property type="term" value="F:metal ion binding"/>
    <property type="evidence" value="ECO:0007669"/>
    <property type="project" value="InterPro"/>
</dbReference>
<dbReference type="EMBL" id="FWFL01000004">
    <property type="protein sequence ID" value="SLN40287.1"/>
    <property type="molecule type" value="Genomic_DNA"/>
</dbReference>
<keyword evidence="4 6" id="KW-0732">Signal</keyword>
<comment type="similarity">
    <text evidence="1">Belongs to the bacterial solute-binding protein 9 family.</text>
</comment>
<reference evidence="7 8" key="1">
    <citation type="submission" date="2017-03" db="EMBL/GenBank/DDBJ databases">
        <authorList>
            <person name="Afonso C.L."/>
            <person name="Miller P.J."/>
            <person name="Scott M.A."/>
            <person name="Spackman E."/>
            <person name="Goraichik I."/>
            <person name="Dimitrov K.M."/>
            <person name="Suarez D.L."/>
            <person name="Swayne D.E."/>
        </authorList>
    </citation>
    <scope>NUCLEOTIDE SEQUENCE [LARGE SCALE GENOMIC DNA]</scope>
    <source>
        <strain evidence="7 8">CECT 8287</strain>
    </source>
</reference>